<sequence>MSLVRKNIIANLLGSSWVALMSIAFVPLYIHFMGVESYGLVGFYLTLQAVFAVLDMGLTATVSRELARLSATDDRQDMHDLVRTLELVYWGITIVIVVLIGLLAPWIAREWLNASTLSEETVQLSLMLMGAMIALRMPYGFYGGGLLGLQRQTLLNVIKVVVETLRSGGVVFVLWLASSSIVAFFQWQLAITAAGTVWVAVALWKSLPLAALKASFHWSIFHRLWQFVAGMSVIAILSVVLMQSDKVLLSKLLPLQEFGYYMLASTVAMGLYVIVGPVFAAVYPRFSQMVSAGEEQGLIRLYHKSCQFMTVLVMPVAAVVCVFSTDLLLIWTQNEEIAHKAAPILSLLIIGTSLNGMMNIPYALQLAYGWTRLVVYINGAALIVLIPGLIVAVNALGAIGGALIWVCLNVGYILFGLIFMHRKIMTDELASWVIEDFAVPALLSFVAVIFSWWVMPDTLVQWQRIVWILMTGLLSVSVALMAASAVRRDLIRWYHSTV</sequence>
<keyword evidence="2" id="KW-1003">Cell membrane</keyword>
<feature type="transmembrane region" description="Helical" evidence="6">
    <location>
        <begin position="373"/>
        <end position="396"/>
    </location>
</feature>
<dbReference type="InParanoid" id="Q0EYJ5"/>
<dbReference type="PANTHER" id="PTHR30250:SF26">
    <property type="entry name" value="PSMA PROTEIN"/>
    <property type="match status" value="1"/>
</dbReference>
<evidence type="ECO:0000256" key="4">
    <source>
        <dbReference type="ARBA" id="ARBA00022989"/>
    </source>
</evidence>
<keyword evidence="4 6" id="KW-1133">Transmembrane helix</keyword>
<evidence type="ECO:0000256" key="6">
    <source>
        <dbReference type="SAM" id="Phobius"/>
    </source>
</evidence>
<organism evidence="7 8">
    <name type="scientific">Mariprofundus ferrooxydans PV-1</name>
    <dbReference type="NCBI Taxonomy" id="314345"/>
    <lineage>
        <taxon>Bacteria</taxon>
        <taxon>Pseudomonadati</taxon>
        <taxon>Pseudomonadota</taxon>
        <taxon>Candidatius Mariprofundia</taxon>
        <taxon>Mariprofundales</taxon>
        <taxon>Mariprofundaceae</taxon>
        <taxon>Mariprofundus</taxon>
    </lineage>
</organism>
<dbReference type="FunCoup" id="Q0EYJ5">
    <property type="interactions" value="37"/>
</dbReference>
<dbReference type="Proteomes" id="UP000005297">
    <property type="component" value="Unassembled WGS sequence"/>
</dbReference>
<keyword evidence="5 6" id="KW-0472">Membrane</keyword>
<comment type="caution">
    <text evidence="7">The sequence shown here is derived from an EMBL/GenBank/DDBJ whole genome shotgun (WGS) entry which is preliminary data.</text>
</comment>
<feature type="transmembrane region" description="Helical" evidence="6">
    <location>
        <begin position="432"/>
        <end position="453"/>
    </location>
</feature>
<evidence type="ECO:0000256" key="2">
    <source>
        <dbReference type="ARBA" id="ARBA00022475"/>
    </source>
</evidence>
<evidence type="ECO:0000313" key="8">
    <source>
        <dbReference type="Proteomes" id="UP000005297"/>
    </source>
</evidence>
<evidence type="ECO:0000256" key="5">
    <source>
        <dbReference type="ARBA" id="ARBA00023136"/>
    </source>
</evidence>
<dbReference type="PANTHER" id="PTHR30250">
    <property type="entry name" value="PST FAMILY PREDICTED COLANIC ACID TRANSPORTER"/>
    <property type="match status" value="1"/>
</dbReference>
<proteinExistence type="predicted"/>
<dbReference type="EMBL" id="AATS01000009">
    <property type="protein sequence ID" value="EAU54372.1"/>
    <property type="molecule type" value="Genomic_DNA"/>
</dbReference>
<feature type="transmembrane region" description="Helical" evidence="6">
    <location>
        <begin position="38"/>
        <end position="58"/>
    </location>
</feature>
<feature type="transmembrane region" description="Helical" evidence="6">
    <location>
        <begin position="169"/>
        <end position="187"/>
    </location>
</feature>
<dbReference type="RefSeq" id="WP_009851826.1">
    <property type="nucleotide sequence ID" value="NZ_DS022296.1"/>
</dbReference>
<evidence type="ECO:0000256" key="1">
    <source>
        <dbReference type="ARBA" id="ARBA00004651"/>
    </source>
</evidence>
<feature type="transmembrane region" description="Helical" evidence="6">
    <location>
        <begin position="224"/>
        <end position="242"/>
    </location>
</feature>
<accession>Q0EYJ5</accession>
<feature type="transmembrane region" description="Helical" evidence="6">
    <location>
        <begin position="87"/>
        <end position="108"/>
    </location>
</feature>
<evidence type="ECO:0000313" key="7">
    <source>
        <dbReference type="EMBL" id="EAU54372.1"/>
    </source>
</evidence>
<gene>
    <name evidence="7" type="ORF">SPV1_00295</name>
</gene>
<protein>
    <recommendedName>
        <fullName evidence="9">Polysaccharide biosynthesis protein</fullName>
    </recommendedName>
</protein>
<feature type="transmembrane region" description="Helical" evidence="6">
    <location>
        <begin position="262"/>
        <end position="283"/>
    </location>
</feature>
<feature type="transmembrane region" description="Helical" evidence="6">
    <location>
        <begin position="344"/>
        <end position="364"/>
    </location>
</feature>
<keyword evidence="3 6" id="KW-0812">Transmembrane</keyword>
<feature type="transmembrane region" description="Helical" evidence="6">
    <location>
        <begin position="465"/>
        <end position="486"/>
    </location>
</feature>
<dbReference type="AlphaFoldDB" id="Q0EYJ5"/>
<dbReference type="InterPro" id="IPR050833">
    <property type="entry name" value="Poly_Biosynth_Transport"/>
</dbReference>
<dbReference type="InterPro" id="IPR002797">
    <property type="entry name" value="Polysacc_synth"/>
</dbReference>
<dbReference type="OrthoDB" id="653189at2"/>
<evidence type="ECO:0000256" key="3">
    <source>
        <dbReference type="ARBA" id="ARBA00022692"/>
    </source>
</evidence>
<feature type="transmembrane region" description="Helical" evidence="6">
    <location>
        <begin position="12"/>
        <end position="32"/>
    </location>
</feature>
<feature type="transmembrane region" description="Helical" evidence="6">
    <location>
        <begin position="402"/>
        <end position="420"/>
    </location>
</feature>
<feature type="transmembrane region" description="Helical" evidence="6">
    <location>
        <begin position="193"/>
        <end position="212"/>
    </location>
</feature>
<comment type="subcellular location">
    <subcellularLocation>
        <location evidence="1">Cell membrane</location>
        <topology evidence="1">Multi-pass membrane protein</topology>
    </subcellularLocation>
</comment>
<dbReference type="Pfam" id="PF01943">
    <property type="entry name" value="Polysacc_synt"/>
    <property type="match status" value="1"/>
</dbReference>
<evidence type="ECO:0008006" key="9">
    <source>
        <dbReference type="Google" id="ProtNLM"/>
    </source>
</evidence>
<dbReference type="HOGENOM" id="CLU_040791_0_0_0"/>
<keyword evidence="8" id="KW-1185">Reference proteome</keyword>
<feature type="transmembrane region" description="Helical" evidence="6">
    <location>
        <begin position="128"/>
        <end position="149"/>
    </location>
</feature>
<name>Q0EYJ5_9PROT</name>
<dbReference type="GO" id="GO:0005886">
    <property type="term" value="C:plasma membrane"/>
    <property type="evidence" value="ECO:0007669"/>
    <property type="project" value="UniProtKB-SubCell"/>
</dbReference>
<feature type="transmembrane region" description="Helical" evidence="6">
    <location>
        <begin position="308"/>
        <end position="332"/>
    </location>
</feature>
<reference evidence="7 8" key="1">
    <citation type="submission" date="2006-09" db="EMBL/GenBank/DDBJ databases">
        <authorList>
            <person name="Emerson D."/>
            <person name="Ferriera S."/>
            <person name="Johnson J."/>
            <person name="Kravitz S."/>
            <person name="Halpern A."/>
            <person name="Remington K."/>
            <person name="Beeson K."/>
            <person name="Tran B."/>
            <person name="Rogers Y.-H."/>
            <person name="Friedman R."/>
            <person name="Venter J.C."/>
        </authorList>
    </citation>
    <scope>NUCLEOTIDE SEQUENCE [LARGE SCALE GENOMIC DNA]</scope>
    <source>
        <strain evidence="7 8">PV-1</strain>
    </source>
</reference>
<dbReference type="eggNOG" id="COG2244">
    <property type="taxonomic scope" value="Bacteria"/>
</dbReference>